<organism evidence="3 4">
    <name type="scientific">Lentzea alba</name>
    <dbReference type="NCBI Taxonomy" id="2714351"/>
    <lineage>
        <taxon>Bacteria</taxon>
        <taxon>Bacillati</taxon>
        <taxon>Actinomycetota</taxon>
        <taxon>Actinomycetes</taxon>
        <taxon>Pseudonocardiales</taxon>
        <taxon>Pseudonocardiaceae</taxon>
        <taxon>Lentzea</taxon>
    </lineage>
</organism>
<dbReference type="EMBL" id="JAAMPJ010000003">
    <property type="protein sequence ID" value="NGY60105.1"/>
    <property type="molecule type" value="Genomic_DNA"/>
</dbReference>
<keyword evidence="1 2" id="KW-0143">Chaperone</keyword>
<evidence type="ECO:0000313" key="3">
    <source>
        <dbReference type="EMBL" id="NGY60105.1"/>
    </source>
</evidence>
<dbReference type="PANTHER" id="PTHR21237">
    <property type="entry name" value="GRPE PROTEIN"/>
    <property type="match status" value="1"/>
</dbReference>
<protein>
    <recommendedName>
        <fullName evidence="2">Protein GrpE</fullName>
    </recommendedName>
</protein>
<reference evidence="3 4" key="1">
    <citation type="submission" date="2020-03" db="EMBL/GenBank/DDBJ databases">
        <title>Isolation and identification of active actinomycetes.</title>
        <authorList>
            <person name="Sun X."/>
        </authorList>
    </citation>
    <scope>NUCLEOTIDE SEQUENCE [LARGE SCALE GENOMIC DNA]</scope>
    <source>
        <strain evidence="3 4">NEAU-D13</strain>
    </source>
</reference>
<dbReference type="PANTHER" id="PTHR21237:SF23">
    <property type="entry name" value="GRPE PROTEIN HOMOLOG, MITOCHONDRIAL"/>
    <property type="match status" value="1"/>
</dbReference>
<comment type="caution">
    <text evidence="3">The sequence shown here is derived from an EMBL/GenBank/DDBJ whole genome shotgun (WGS) entry which is preliminary data.</text>
</comment>
<dbReference type="RefSeq" id="WP_166046100.1">
    <property type="nucleotide sequence ID" value="NZ_JAAMPJ010000003.1"/>
</dbReference>
<evidence type="ECO:0000256" key="2">
    <source>
        <dbReference type="RuleBase" id="RU000639"/>
    </source>
</evidence>
<dbReference type="Pfam" id="PF01025">
    <property type="entry name" value="GrpE"/>
    <property type="match status" value="1"/>
</dbReference>
<dbReference type="Proteomes" id="UP000481360">
    <property type="component" value="Unassembled WGS sequence"/>
</dbReference>
<comment type="function">
    <text evidence="2">Participates actively in the response to hyperosmotic and heat shock by preventing the aggregation of stress-denatured proteins, in association with DnaK and GrpE. It is the nucleotide exchange factor for DnaK and may function as a thermosensor. Unfolded proteins bind initially to DnaJ; upon interaction with the DnaJ-bound protein, DnaK hydrolyzes its bound ATP, resulting in the formation of a stable complex. GrpE releases ADP from DnaK; ATP binding to DnaK triggers the release of the substrate protein, thus completing the reaction cycle. Several rounds of ATP-dependent interactions between DnaJ, DnaK and GrpE are required for fully efficient folding.</text>
</comment>
<dbReference type="InterPro" id="IPR009012">
    <property type="entry name" value="GrpE_head"/>
</dbReference>
<dbReference type="AlphaFoldDB" id="A0A7C9RPF0"/>
<evidence type="ECO:0000256" key="1">
    <source>
        <dbReference type="ARBA" id="ARBA00023186"/>
    </source>
</evidence>
<dbReference type="InterPro" id="IPR000740">
    <property type="entry name" value="GrpE"/>
</dbReference>
<dbReference type="SUPFAM" id="SSF51064">
    <property type="entry name" value="Head domain of nucleotide exchange factor GrpE"/>
    <property type="match status" value="1"/>
</dbReference>
<name>A0A7C9RPF0_9PSEU</name>
<dbReference type="GO" id="GO:0051087">
    <property type="term" value="F:protein-folding chaperone binding"/>
    <property type="evidence" value="ECO:0007669"/>
    <property type="project" value="InterPro"/>
</dbReference>
<dbReference type="Gene3D" id="2.30.22.10">
    <property type="entry name" value="Head domain of nucleotide exchange factor GrpE"/>
    <property type="match status" value="1"/>
</dbReference>
<sequence>MDEDTPEHELGKELAELRDLFQRRLLNDRLQKQMYDELCRQLDQAGEDRVRQILDPVLRQVILVLDRIGAAPRCDDVDSISNELEELLVRQGVNRMACVGAPFTPNLHQAVRVAEVNSAEHDGVVLREVRGGYLHGDRVLRAAEVEVGKFTPAEGGEPCAASS</sequence>
<dbReference type="GO" id="GO:0006457">
    <property type="term" value="P:protein folding"/>
    <property type="evidence" value="ECO:0007669"/>
    <property type="project" value="InterPro"/>
</dbReference>
<dbReference type="GO" id="GO:0042803">
    <property type="term" value="F:protein homodimerization activity"/>
    <property type="evidence" value="ECO:0007669"/>
    <property type="project" value="InterPro"/>
</dbReference>
<evidence type="ECO:0000313" key="4">
    <source>
        <dbReference type="Proteomes" id="UP000481360"/>
    </source>
</evidence>
<dbReference type="GO" id="GO:0000774">
    <property type="term" value="F:adenyl-nucleotide exchange factor activity"/>
    <property type="evidence" value="ECO:0007669"/>
    <property type="project" value="InterPro"/>
</dbReference>
<keyword evidence="2" id="KW-0346">Stress response</keyword>
<dbReference type="GO" id="GO:0051082">
    <property type="term" value="F:unfolded protein binding"/>
    <property type="evidence" value="ECO:0007669"/>
    <property type="project" value="TreeGrafter"/>
</dbReference>
<gene>
    <name evidence="3" type="ORF">G7043_14345</name>
</gene>
<dbReference type="PROSITE" id="PS01071">
    <property type="entry name" value="GRPE"/>
    <property type="match status" value="1"/>
</dbReference>
<accession>A0A7C9RPF0</accession>
<proteinExistence type="predicted"/>
<keyword evidence="4" id="KW-1185">Reference proteome</keyword>